<sequence length="785" mass="90710">MGLLSKLFDSNSRTLKRLEEYVKKINALEPEISKLSDDELKRKTSEFKQRLERGATLDDLLVESFAVVREVAKRTLGMRHFDVQLMGGIVLHQGKIAEMQTGEGKTLVATLPAYLNALEGKGVHIVTVNDYLAKRDRYWMGPIYEFLGLEVGLLQNNTPILERKKAYLADITYGTNNEFGFDYLRDNIALSADHLVQRELNYAIIDEVDSILIDEARTPLIISGPAKGDSRIYKLAIRTARYLKKDEDYTTDEKTRTVSLTEEGLRKAEKFLGVKDLYDFQNMDLAHALLQCLKALNFYHRDRDYIVKDGEVIIVDEFTGRLMFGRRYSDGLHQAIEAKEGVRIREENVTLATISIQNYFRMYKKIAGMTGTAATEEEEFVKIYGLEVVVIPPNKPLRRTNYPDLVFKTEEEKFEAVVKEIEKLYKIGRPVLVGTTSIEKSERLSKMLKKKGIPHNVLNAKYHEKEAEIIAKAGQKYAVTIATNMAGRGTDIVLGEGVAELGGLHVIGTERHESRRIDNQLRGRAGRQGDPGSSRFYVSLEDDLLRLFGGDQIKALMDRLGMEKGQPIESPLLTRLIENSQAKVEKLNFEIRKQLLEYDDVLNKQREVVYSERRKILTMDNLEEIVQKILDRVLERFFNQMSSQEMESWKNMFLEVFGFLPSNWEEIIAGDNFETIKEKLEKVIKEKYEERKMKFGEDTWKEIERIVLLYVIDKLWIEHLNDMEVLREGIGLRAIAHHDPLVEYKKEAYQMFQDMVNTFDWESIRYLFNIRVTEETKTANRGRRS</sequence>
<keyword evidence="6 12" id="KW-0547">Nucleotide-binding</keyword>
<keyword evidence="10 12" id="KW-0811">Translocation</keyword>
<dbReference type="AlphaFoldDB" id="A0A7C3MHX3"/>
<evidence type="ECO:0000256" key="10">
    <source>
        <dbReference type="ARBA" id="ARBA00023010"/>
    </source>
</evidence>
<dbReference type="GO" id="GO:0005829">
    <property type="term" value="C:cytosol"/>
    <property type="evidence" value="ECO:0007669"/>
    <property type="project" value="TreeGrafter"/>
</dbReference>
<dbReference type="GO" id="GO:0005524">
    <property type="term" value="F:ATP binding"/>
    <property type="evidence" value="ECO:0007669"/>
    <property type="project" value="UniProtKB-UniRule"/>
</dbReference>
<feature type="domain" description="SecA family profile" evidence="16">
    <location>
        <begin position="1"/>
        <end position="569"/>
    </location>
</feature>
<dbReference type="Pfam" id="PF21090">
    <property type="entry name" value="P-loop_SecA"/>
    <property type="match status" value="2"/>
</dbReference>
<keyword evidence="7 12" id="KW-0067">ATP-binding</keyword>
<keyword evidence="9 12" id="KW-1278">Translocase</keyword>
<dbReference type="Gene3D" id="3.90.1440.10">
    <property type="entry name" value="SecA, preprotein cross-linking domain"/>
    <property type="match status" value="1"/>
</dbReference>
<feature type="binding site" evidence="12">
    <location>
        <position position="491"/>
    </location>
    <ligand>
        <name>ATP</name>
        <dbReference type="ChEBI" id="CHEBI:30616"/>
    </ligand>
</feature>
<dbReference type="InterPro" id="IPR014018">
    <property type="entry name" value="SecA_motor_DEAD"/>
</dbReference>
<feature type="binding site" evidence="12">
    <location>
        <position position="84"/>
    </location>
    <ligand>
        <name>ATP</name>
        <dbReference type="ChEBI" id="CHEBI:30616"/>
    </ligand>
</feature>
<keyword evidence="5 12" id="KW-0963">Cytoplasm</keyword>
<feature type="domain" description="Helicase ATP-binding" evidence="14">
    <location>
        <begin position="86"/>
        <end position="244"/>
    </location>
</feature>
<evidence type="ECO:0000313" key="17">
    <source>
        <dbReference type="EMBL" id="HFX13530.1"/>
    </source>
</evidence>
<dbReference type="InterPro" id="IPR011116">
    <property type="entry name" value="SecA_Wing/Scaffold"/>
</dbReference>
<dbReference type="EC" id="7.4.2.8" evidence="12"/>
<evidence type="ECO:0000256" key="7">
    <source>
        <dbReference type="ARBA" id="ARBA00022840"/>
    </source>
</evidence>
<dbReference type="Pfam" id="PF07517">
    <property type="entry name" value="SecA_DEAD"/>
    <property type="match status" value="1"/>
</dbReference>
<dbReference type="InterPro" id="IPR020937">
    <property type="entry name" value="SecA_CS"/>
</dbReference>
<evidence type="ECO:0000256" key="2">
    <source>
        <dbReference type="ARBA" id="ARBA00007650"/>
    </source>
</evidence>
<dbReference type="Pfam" id="PF07516">
    <property type="entry name" value="SecA_SW"/>
    <property type="match status" value="1"/>
</dbReference>
<gene>
    <name evidence="12 17" type="primary">secA</name>
    <name evidence="17" type="ORF">ENW00_05110</name>
</gene>
<evidence type="ECO:0000256" key="8">
    <source>
        <dbReference type="ARBA" id="ARBA00022927"/>
    </source>
</evidence>
<comment type="subcellular location">
    <subcellularLocation>
        <location evidence="12">Cell membrane</location>
        <topology evidence="12">Peripheral membrane protein</topology>
        <orientation evidence="12">Cytoplasmic side</orientation>
    </subcellularLocation>
    <subcellularLocation>
        <location evidence="12">Cytoplasm</location>
    </subcellularLocation>
    <subcellularLocation>
        <location evidence="1">Membrane</location>
        <topology evidence="1">Peripheral membrane protein</topology>
    </subcellularLocation>
    <text evidence="12">Distribution is 50-50.</text>
</comment>
<dbReference type="PANTHER" id="PTHR30612">
    <property type="entry name" value="SECA INNER MEMBRANE COMPONENT OF SEC PROTEIN SECRETION SYSTEM"/>
    <property type="match status" value="1"/>
</dbReference>
<dbReference type="GO" id="GO:0017038">
    <property type="term" value="P:protein import"/>
    <property type="evidence" value="ECO:0007669"/>
    <property type="project" value="InterPro"/>
</dbReference>
<dbReference type="GO" id="GO:0008564">
    <property type="term" value="F:protein-exporting ATPase activity"/>
    <property type="evidence" value="ECO:0007669"/>
    <property type="project" value="UniProtKB-EC"/>
</dbReference>
<dbReference type="PRINTS" id="PR00906">
    <property type="entry name" value="SECA"/>
</dbReference>
<evidence type="ECO:0000256" key="12">
    <source>
        <dbReference type="HAMAP-Rule" id="MF_01382"/>
    </source>
</evidence>
<name>A0A7C3MHX3_DICTH</name>
<evidence type="ECO:0000259" key="14">
    <source>
        <dbReference type="PROSITE" id="PS51192"/>
    </source>
</evidence>
<dbReference type="GO" id="GO:0043952">
    <property type="term" value="P:protein transport by the Sec complex"/>
    <property type="evidence" value="ECO:0007669"/>
    <property type="project" value="TreeGrafter"/>
</dbReference>
<keyword evidence="8 12" id="KW-0653">Protein transport</keyword>
<evidence type="ECO:0000259" key="16">
    <source>
        <dbReference type="PROSITE" id="PS51196"/>
    </source>
</evidence>
<protein>
    <recommendedName>
        <fullName evidence="12 13">Protein translocase subunit SecA</fullName>
        <ecNumber evidence="12">7.4.2.8</ecNumber>
    </recommendedName>
</protein>
<dbReference type="InterPro" id="IPR001650">
    <property type="entry name" value="Helicase_C-like"/>
</dbReference>
<dbReference type="PANTHER" id="PTHR30612:SF0">
    <property type="entry name" value="CHLOROPLAST PROTEIN-TRANSPORTING ATPASE"/>
    <property type="match status" value="1"/>
</dbReference>
<dbReference type="NCBIfam" id="NF006630">
    <property type="entry name" value="PRK09200.1"/>
    <property type="match status" value="1"/>
</dbReference>
<dbReference type="PROSITE" id="PS51194">
    <property type="entry name" value="HELICASE_CTER"/>
    <property type="match status" value="1"/>
</dbReference>
<dbReference type="FunFam" id="3.90.1440.10:FF:000002">
    <property type="entry name" value="Protein translocase subunit SecA"/>
    <property type="match status" value="1"/>
</dbReference>
<dbReference type="InterPro" id="IPR011115">
    <property type="entry name" value="SecA_DEAD"/>
</dbReference>
<dbReference type="PROSITE" id="PS01312">
    <property type="entry name" value="SECA"/>
    <property type="match status" value="1"/>
</dbReference>
<dbReference type="InterPro" id="IPR036670">
    <property type="entry name" value="SecA_X-link_sf"/>
</dbReference>
<dbReference type="SUPFAM" id="SSF81886">
    <property type="entry name" value="Helical scaffold and wing domains of SecA"/>
    <property type="match status" value="1"/>
</dbReference>
<dbReference type="SUPFAM" id="SSF81767">
    <property type="entry name" value="Pre-protein crosslinking domain of SecA"/>
    <property type="match status" value="1"/>
</dbReference>
<evidence type="ECO:0000256" key="11">
    <source>
        <dbReference type="ARBA" id="ARBA00023136"/>
    </source>
</evidence>
<dbReference type="SMART" id="SM00958">
    <property type="entry name" value="SecA_PP_bind"/>
    <property type="match status" value="1"/>
</dbReference>
<dbReference type="InterPro" id="IPR036266">
    <property type="entry name" value="SecA_Wing/Scaffold_sf"/>
</dbReference>
<evidence type="ECO:0000259" key="15">
    <source>
        <dbReference type="PROSITE" id="PS51194"/>
    </source>
</evidence>
<dbReference type="SMART" id="SM00957">
    <property type="entry name" value="SecA_DEAD"/>
    <property type="match status" value="1"/>
</dbReference>
<dbReference type="InterPro" id="IPR044722">
    <property type="entry name" value="SecA_SF2_C"/>
</dbReference>
<dbReference type="Gene3D" id="1.10.3060.10">
    <property type="entry name" value="Helical scaffold and wing domains of SecA"/>
    <property type="match status" value="1"/>
</dbReference>
<feature type="domain" description="Helicase C-terminal" evidence="15">
    <location>
        <begin position="413"/>
        <end position="595"/>
    </location>
</feature>
<evidence type="ECO:0000256" key="4">
    <source>
        <dbReference type="ARBA" id="ARBA00022475"/>
    </source>
</evidence>
<organism evidence="17">
    <name type="scientific">Dictyoglomus thermophilum</name>
    <dbReference type="NCBI Taxonomy" id="14"/>
    <lineage>
        <taxon>Bacteria</taxon>
        <taxon>Pseudomonadati</taxon>
        <taxon>Dictyoglomota</taxon>
        <taxon>Dictyoglomia</taxon>
        <taxon>Dictyoglomales</taxon>
        <taxon>Dictyoglomaceae</taxon>
        <taxon>Dictyoglomus</taxon>
    </lineage>
</organism>
<evidence type="ECO:0000256" key="13">
    <source>
        <dbReference type="RuleBase" id="RU003874"/>
    </source>
</evidence>
<dbReference type="PROSITE" id="PS51196">
    <property type="entry name" value="SECA_MOTOR_DEAD"/>
    <property type="match status" value="1"/>
</dbReference>
<dbReference type="GO" id="GO:0065002">
    <property type="term" value="P:intracellular protein transmembrane transport"/>
    <property type="evidence" value="ECO:0007669"/>
    <property type="project" value="UniProtKB-UniRule"/>
</dbReference>
<comment type="subunit">
    <text evidence="12">Monomer and homodimer. Part of the essential Sec protein translocation apparatus which comprises SecA, SecYEG and auxiliary proteins SecDF. Other proteins may also be involved.</text>
</comment>
<dbReference type="NCBIfam" id="TIGR00963">
    <property type="entry name" value="secA"/>
    <property type="match status" value="1"/>
</dbReference>
<dbReference type="InterPro" id="IPR027417">
    <property type="entry name" value="P-loop_NTPase"/>
</dbReference>
<reference evidence="17" key="1">
    <citation type="journal article" date="2020" name="mSystems">
        <title>Genome- and Community-Level Interaction Insights into Carbon Utilization and Element Cycling Functions of Hydrothermarchaeota in Hydrothermal Sediment.</title>
        <authorList>
            <person name="Zhou Z."/>
            <person name="Liu Y."/>
            <person name="Xu W."/>
            <person name="Pan J."/>
            <person name="Luo Z.H."/>
            <person name="Li M."/>
        </authorList>
    </citation>
    <scope>NUCLEOTIDE SEQUENCE [LARGE SCALE GENOMIC DNA]</scope>
    <source>
        <strain evidence="17">SpSt-81</strain>
    </source>
</reference>
<evidence type="ECO:0000256" key="9">
    <source>
        <dbReference type="ARBA" id="ARBA00022967"/>
    </source>
</evidence>
<dbReference type="CDD" id="cd18803">
    <property type="entry name" value="SF2_C_secA"/>
    <property type="match status" value="1"/>
</dbReference>
<dbReference type="GO" id="GO:0006605">
    <property type="term" value="P:protein targeting"/>
    <property type="evidence" value="ECO:0007669"/>
    <property type="project" value="UniProtKB-UniRule"/>
</dbReference>
<dbReference type="GO" id="GO:0031522">
    <property type="term" value="C:cell envelope Sec protein transport complex"/>
    <property type="evidence" value="ECO:0007669"/>
    <property type="project" value="TreeGrafter"/>
</dbReference>
<comment type="caution">
    <text evidence="17">The sequence shown here is derived from an EMBL/GenBank/DDBJ whole genome shotgun (WGS) entry which is preliminary data.</text>
</comment>
<proteinExistence type="inferred from homology"/>
<dbReference type="NCBIfam" id="NF009538">
    <property type="entry name" value="PRK12904.1"/>
    <property type="match status" value="1"/>
</dbReference>
<evidence type="ECO:0000256" key="3">
    <source>
        <dbReference type="ARBA" id="ARBA00022448"/>
    </source>
</evidence>
<keyword evidence="4 12" id="KW-1003">Cell membrane</keyword>
<dbReference type="Pfam" id="PF01043">
    <property type="entry name" value="SecA_PP_bind"/>
    <property type="match status" value="1"/>
</dbReference>
<dbReference type="EMBL" id="DTIN01000014">
    <property type="protein sequence ID" value="HFX13530.1"/>
    <property type="molecule type" value="Genomic_DNA"/>
</dbReference>
<keyword evidence="11 12" id="KW-0472">Membrane</keyword>
<dbReference type="PROSITE" id="PS51192">
    <property type="entry name" value="HELICASE_ATP_BIND_1"/>
    <property type="match status" value="1"/>
</dbReference>
<comment type="catalytic activity">
    <reaction evidence="12">
        <text>ATP + H2O + cellular proteinSide 1 = ADP + phosphate + cellular proteinSide 2.</text>
        <dbReference type="EC" id="7.4.2.8"/>
    </reaction>
</comment>
<evidence type="ECO:0000256" key="1">
    <source>
        <dbReference type="ARBA" id="ARBA00004170"/>
    </source>
</evidence>
<comment type="similarity">
    <text evidence="2 12 13">Belongs to the SecA family.</text>
</comment>
<evidence type="ECO:0000256" key="6">
    <source>
        <dbReference type="ARBA" id="ARBA00022741"/>
    </source>
</evidence>
<dbReference type="InterPro" id="IPR000185">
    <property type="entry name" value="SecA"/>
</dbReference>
<dbReference type="HAMAP" id="MF_01382">
    <property type="entry name" value="SecA"/>
    <property type="match status" value="1"/>
</dbReference>
<dbReference type="InterPro" id="IPR014001">
    <property type="entry name" value="Helicase_ATP-bd"/>
</dbReference>
<dbReference type="CDD" id="cd17928">
    <property type="entry name" value="DEXDc_SecA"/>
    <property type="match status" value="1"/>
</dbReference>
<dbReference type="SUPFAM" id="SSF52540">
    <property type="entry name" value="P-loop containing nucleoside triphosphate hydrolases"/>
    <property type="match status" value="2"/>
</dbReference>
<evidence type="ECO:0000256" key="5">
    <source>
        <dbReference type="ARBA" id="ARBA00022490"/>
    </source>
</evidence>
<dbReference type="Gene3D" id="3.40.50.300">
    <property type="entry name" value="P-loop containing nucleotide triphosphate hydrolases"/>
    <property type="match status" value="3"/>
</dbReference>
<dbReference type="GO" id="GO:0005886">
    <property type="term" value="C:plasma membrane"/>
    <property type="evidence" value="ECO:0007669"/>
    <property type="project" value="UniProtKB-SubCell"/>
</dbReference>
<dbReference type="FunFam" id="3.40.50.300:FF:000429">
    <property type="entry name" value="Preprotein translocase subunit SecA"/>
    <property type="match status" value="1"/>
</dbReference>
<dbReference type="InterPro" id="IPR011130">
    <property type="entry name" value="SecA_preprotein_X-link_dom"/>
</dbReference>
<comment type="function">
    <text evidence="12">Part of the Sec protein translocase complex. Interacts with the SecYEG preprotein conducting channel. Has a central role in coupling the hydrolysis of ATP to the transfer of proteins into and across the cell membrane, serving as an ATP-driven molecular motor driving the stepwise translocation of polypeptide chains across the membrane.</text>
</comment>
<keyword evidence="3 12" id="KW-0813">Transport</keyword>
<dbReference type="FunFam" id="3.40.50.300:FF:000334">
    <property type="entry name" value="Protein translocase subunit SecA"/>
    <property type="match status" value="1"/>
</dbReference>
<feature type="binding site" evidence="12">
    <location>
        <begin position="102"/>
        <end position="106"/>
    </location>
    <ligand>
        <name>ATP</name>
        <dbReference type="ChEBI" id="CHEBI:30616"/>
    </ligand>
</feature>
<accession>A0A7C3MHX3</accession>